<protein>
    <submittedName>
        <fullName evidence="1">Uncharacterized protein</fullName>
    </submittedName>
</protein>
<reference evidence="2" key="1">
    <citation type="journal article" date="2015" name="MBio">
        <title>Genome-Resolved Metagenomic Analysis Reveals Roles for Candidate Phyla and Other Microbial Community Members in Biogeochemical Transformations in Oil Reservoirs.</title>
        <authorList>
            <person name="Hu P."/>
            <person name="Tom L."/>
            <person name="Singh A."/>
            <person name="Thomas B.C."/>
            <person name="Baker B.J."/>
            <person name="Piceno Y.M."/>
            <person name="Andersen G.L."/>
            <person name="Banfield J.F."/>
        </authorList>
    </citation>
    <scope>NUCLEOTIDE SEQUENCE [LARGE SCALE GENOMIC DNA]</scope>
</reference>
<dbReference type="EMBL" id="LGGO01000021">
    <property type="protein sequence ID" value="KUK77580.1"/>
    <property type="molecule type" value="Genomic_DNA"/>
</dbReference>
<sequence length="56" mass="6673">MLEFRKHGVANFKGSEHFDYMKLFVLVNIEKVLERYNTLIYDSVAGNNIELLNYKF</sequence>
<organism evidence="1 2">
    <name type="scientific">candidate division WS6 bacterium 34_10</name>
    <dbReference type="NCBI Taxonomy" id="1641389"/>
    <lineage>
        <taxon>Bacteria</taxon>
        <taxon>Candidatus Dojkabacteria</taxon>
    </lineage>
</organism>
<dbReference type="AlphaFoldDB" id="A0A101HJH3"/>
<gene>
    <name evidence="1" type="ORF">XD93_0238</name>
</gene>
<name>A0A101HJH3_9BACT</name>
<proteinExistence type="predicted"/>
<comment type="caution">
    <text evidence="1">The sequence shown here is derived from an EMBL/GenBank/DDBJ whole genome shotgun (WGS) entry which is preliminary data.</text>
</comment>
<accession>A0A101HJH3</accession>
<evidence type="ECO:0000313" key="2">
    <source>
        <dbReference type="Proteomes" id="UP000053904"/>
    </source>
</evidence>
<dbReference type="Proteomes" id="UP000053904">
    <property type="component" value="Unassembled WGS sequence"/>
</dbReference>
<evidence type="ECO:0000313" key="1">
    <source>
        <dbReference type="EMBL" id="KUK77580.1"/>
    </source>
</evidence>